<accession>A0AAD9GHN2</accession>
<feature type="compositionally biased region" description="Basic and acidic residues" evidence="4">
    <location>
        <begin position="431"/>
        <end position="456"/>
    </location>
</feature>
<feature type="region of interest" description="Disordered" evidence="4">
    <location>
        <begin position="422"/>
        <end position="459"/>
    </location>
</feature>
<keyword evidence="7" id="KW-1185">Reference proteome</keyword>
<dbReference type="Pfam" id="PF02854">
    <property type="entry name" value="MIF4G"/>
    <property type="match status" value="1"/>
</dbReference>
<evidence type="ECO:0000256" key="4">
    <source>
        <dbReference type="SAM" id="MobiDB-lite"/>
    </source>
</evidence>
<dbReference type="GO" id="GO:0016281">
    <property type="term" value="C:eukaryotic translation initiation factor 4F complex"/>
    <property type="evidence" value="ECO:0007669"/>
    <property type="project" value="TreeGrafter"/>
</dbReference>
<evidence type="ECO:0000313" key="7">
    <source>
        <dbReference type="Proteomes" id="UP001195914"/>
    </source>
</evidence>
<keyword evidence="2" id="KW-0396">Initiation factor</keyword>
<evidence type="ECO:0000256" key="2">
    <source>
        <dbReference type="ARBA" id="ARBA00022540"/>
    </source>
</evidence>
<evidence type="ECO:0000256" key="1">
    <source>
        <dbReference type="ARBA" id="ARBA00005775"/>
    </source>
</evidence>
<feature type="region of interest" description="Disordered" evidence="4">
    <location>
        <begin position="576"/>
        <end position="596"/>
    </location>
</feature>
<feature type="region of interest" description="Disordered" evidence="4">
    <location>
        <begin position="1"/>
        <end position="43"/>
    </location>
</feature>
<dbReference type="Gene3D" id="1.25.40.180">
    <property type="match status" value="2"/>
</dbReference>
<dbReference type="PANTHER" id="PTHR23253">
    <property type="entry name" value="EUKARYOTIC TRANSLATION INITIATION FACTOR 4 GAMMA"/>
    <property type="match status" value="1"/>
</dbReference>
<dbReference type="GO" id="GO:0003743">
    <property type="term" value="F:translation initiation factor activity"/>
    <property type="evidence" value="ECO:0007669"/>
    <property type="project" value="UniProtKB-KW"/>
</dbReference>
<dbReference type="InterPro" id="IPR003891">
    <property type="entry name" value="Initiation_fac_eIF4g_MI"/>
</dbReference>
<keyword evidence="3" id="KW-0648">Protein biosynthesis</keyword>
<dbReference type="InterPro" id="IPR003890">
    <property type="entry name" value="MIF4G-like_typ-3"/>
</dbReference>
<reference evidence="6" key="1">
    <citation type="journal article" date="2014" name="Nucleic Acids Res.">
        <title>The evolutionary dynamics of variant antigen genes in Babesia reveal a history of genomic innovation underlying host-parasite interaction.</title>
        <authorList>
            <person name="Jackson A.P."/>
            <person name="Otto T.D."/>
            <person name="Darby A."/>
            <person name="Ramaprasad A."/>
            <person name="Xia D."/>
            <person name="Echaide I.E."/>
            <person name="Farber M."/>
            <person name="Gahlot S."/>
            <person name="Gamble J."/>
            <person name="Gupta D."/>
            <person name="Gupta Y."/>
            <person name="Jackson L."/>
            <person name="Malandrin L."/>
            <person name="Malas T.B."/>
            <person name="Moussa E."/>
            <person name="Nair M."/>
            <person name="Reid A.J."/>
            <person name="Sanders M."/>
            <person name="Sharma J."/>
            <person name="Tracey A."/>
            <person name="Quail M.A."/>
            <person name="Weir W."/>
            <person name="Wastling J.M."/>
            <person name="Hall N."/>
            <person name="Willadsen P."/>
            <person name="Lingelbach K."/>
            <person name="Shiels B."/>
            <person name="Tait A."/>
            <person name="Berriman M."/>
            <person name="Allred D.R."/>
            <person name="Pain A."/>
        </authorList>
    </citation>
    <scope>NUCLEOTIDE SEQUENCE</scope>
    <source>
        <strain evidence="6">1802A</strain>
    </source>
</reference>
<feature type="compositionally biased region" description="Basic and acidic residues" evidence="4">
    <location>
        <begin position="225"/>
        <end position="240"/>
    </location>
</feature>
<dbReference type="GO" id="GO:0003729">
    <property type="term" value="F:mRNA binding"/>
    <property type="evidence" value="ECO:0007669"/>
    <property type="project" value="TreeGrafter"/>
</dbReference>
<dbReference type="SMART" id="SM00543">
    <property type="entry name" value="MIF4G"/>
    <property type="match status" value="1"/>
</dbReference>
<dbReference type="EMBL" id="JAHBMH010000024">
    <property type="protein sequence ID" value="KAK1938639.1"/>
    <property type="molecule type" value="Genomic_DNA"/>
</dbReference>
<feature type="region of interest" description="Disordered" evidence="4">
    <location>
        <begin position="123"/>
        <end position="155"/>
    </location>
</feature>
<feature type="compositionally biased region" description="Polar residues" evidence="4">
    <location>
        <begin position="576"/>
        <end position="585"/>
    </location>
</feature>
<feature type="region of interest" description="Disordered" evidence="4">
    <location>
        <begin position="225"/>
        <end position="296"/>
    </location>
</feature>
<feature type="region of interest" description="Disordered" evidence="4">
    <location>
        <begin position="791"/>
        <end position="814"/>
    </location>
</feature>
<dbReference type="Proteomes" id="UP001195914">
    <property type="component" value="Unassembled WGS sequence"/>
</dbReference>
<dbReference type="SUPFAM" id="SSF48371">
    <property type="entry name" value="ARM repeat"/>
    <property type="match status" value="2"/>
</dbReference>
<feature type="domain" description="MI" evidence="5">
    <location>
        <begin position="825"/>
        <end position="958"/>
    </location>
</feature>
<comment type="caution">
    <text evidence="6">The sequence shown here is derived from an EMBL/GenBank/DDBJ whole genome shotgun (WGS) entry which is preliminary data.</text>
</comment>
<evidence type="ECO:0000313" key="6">
    <source>
        <dbReference type="EMBL" id="KAK1938639.1"/>
    </source>
</evidence>
<dbReference type="PANTHER" id="PTHR23253:SF9">
    <property type="entry name" value="EUKARYOTIC TRANSLATION INITIATION FACTOR 4 GAMMA 2"/>
    <property type="match status" value="1"/>
</dbReference>
<feature type="region of interest" description="Disordered" evidence="4">
    <location>
        <begin position="338"/>
        <end position="376"/>
    </location>
</feature>
<dbReference type="PROSITE" id="PS51366">
    <property type="entry name" value="MI"/>
    <property type="match status" value="1"/>
</dbReference>
<feature type="compositionally biased region" description="Basic and acidic residues" evidence="4">
    <location>
        <begin position="255"/>
        <end position="296"/>
    </location>
</feature>
<dbReference type="InterPro" id="IPR016024">
    <property type="entry name" value="ARM-type_fold"/>
</dbReference>
<name>A0AAD9GHN2_BABDI</name>
<dbReference type="AlphaFoldDB" id="A0AAD9GHN2"/>
<sequence length="970" mass="109481">MTSKGGGEKAMPAPKAKSVLNPDAPEFSPSYTRTSGKLNADAPEFIPGQLGSFDGGIGYVSVPDVKHGKGYPRPVSPMYPPEGQYVPHWVPQQYVPMWIPYQPNVYGKNAMFDYAPYGYGGSRNLDGPDVRQRPPRGPKRNVPNPEGQKREADAAYAARTPPLSAHVPMTHPEIHPRDIRDGTSPDNIPTSVLPNPQTTVKADGAFTQADVKLQQLTWADRFRMSRSEPENNQTKTEEFKPPISMWNGRPSFADMMRKSAKSEENMAESNKLEAEAPLNEKCRTPVKTEEKPVVPTNEKIRPQETELVPDNVSATVEETAKQQEVVEAADNTNIVETADDAHEKDAAEETEGQSESVKDTADVEEMSTESQQSTVKEEAVDNDMIYNIDQITACGILMRLHDLIEDPKLVFSLASVKGAKGGMNRGNNAAHYDDRNNSKQRGDHWTLQRRQSKAEGKSFSNGFRSSKMEFSRDQLEAVSLPRASESSWIIKQAKLKQDKEHQLMRRIMGLLNRLTVEKFDTIYKHILLSGIETVQQASMLVKIIFEKAITQHHFIPMYVELCAKLSYDLYNFSDSQAPSGDQQQGEAAASEKKPESKSAKKSDFMCILLNCCQDFFESNLKPLEFPPDLEGDDKFEYELKYKHRMRGNMVFVGELFKQKLLAAKLLITCLDQVFAKREECIASTGSIDTGDNHLEGVCTLLQTVGKSFDTDKWKYADELEKRIQKLTDLGKNANICFRIRCLIQNVLDSRHENWAKSTPYKLEGPCRLQELRSKVMEQEKQQEENVWRNKRRGRMFDQKPTSSTPTTSAPNVLAAPTTPEITSEDLKRRARGIVSELVLSHDVNEATLCITELNLPHHRDKELYELLFNSALEACAKLTADRDRSVVAKWLVELAVSRSSHRMLISWLQGFINDEPVEHGYSMMVEDYPVVPRMLRELLNNMKDEYIKEPGFFEVASFIENETSNLPPTS</sequence>
<comment type="similarity">
    <text evidence="1">Belongs to the eukaryotic initiation factor 4G family.</text>
</comment>
<reference evidence="6" key="2">
    <citation type="submission" date="2021-05" db="EMBL/GenBank/DDBJ databases">
        <authorList>
            <person name="Pain A."/>
        </authorList>
    </citation>
    <scope>NUCLEOTIDE SEQUENCE</scope>
    <source>
        <strain evidence="6">1802A</strain>
    </source>
</reference>
<proteinExistence type="inferred from homology"/>
<feature type="compositionally biased region" description="Low complexity" evidence="4">
    <location>
        <begin position="800"/>
        <end position="810"/>
    </location>
</feature>
<gene>
    <name evidence="6" type="ORF">X943_003062</name>
</gene>
<evidence type="ECO:0000259" key="5">
    <source>
        <dbReference type="PROSITE" id="PS51366"/>
    </source>
</evidence>
<evidence type="ECO:0000256" key="3">
    <source>
        <dbReference type="ARBA" id="ARBA00022917"/>
    </source>
</evidence>
<organism evidence="6 7">
    <name type="scientific">Babesia divergens</name>
    <dbReference type="NCBI Taxonomy" id="32595"/>
    <lineage>
        <taxon>Eukaryota</taxon>
        <taxon>Sar</taxon>
        <taxon>Alveolata</taxon>
        <taxon>Apicomplexa</taxon>
        <taxon>Aconoidasida</taxon>
        <taxon>Piroplasmida</taxon>
        <taxon>Babesiidae</taxon>
        <taxon>Babesia</taxon>
    </lineage>
</organism>
<protein>
    <submittedName>
        <fullName evidence="6">MIF4G domain containing protein</fullName>
    </submittedName>
</protein>